<proteinExistence type="predicted"/>
<sequence>MRGSDGAALAGGLPLSPPASGAARLGEVRARLAYPAVRWCGATYGVMERVPAGWMMSGMERATPQDARDSLGWWLRRLAGDPGLPAAVRAAYRRGADRLDRDRPDELTVAGRLFRVVRADRFCRCGADGPEPPRPGDPDALPEPRTRRDAGRFDHGLLPDAPAPGPAAPPGDAWLPAGPAVPPELAGDARRALATHPRAVRLPTRFTVAELGADGPAPHGPFPHGLSLHGPFLHGPFLHGPFLHGPFLHSPAAVREHLAAYFDLVVPLLDGPSPGDVAAYRAAARLLRDGTRRAEVGVRGRRFRVVRVEYVVRRGPDGPEPPRPSERDLEEPVTGRLPR</sequence>
<keyword evidence="3" id="KW-1185">Reference proteome</keyword>
<evidence type="ECO:0000313" key="2">
    <source>
        <dbReference type="EMBL" id="TMR42103.1"/>
    </source>
</evidence>
<gene>
    <name evidence="2" type="ORF">ETD96_02010</name>
</gene>
<name>A0A5S4HA41_9ACTN</name>
<feature type="region of interest" description="Disordered" evidence="1">
    <location>
        <begin position="314"/>
        <end position="339"/>
    </location>
</feature>
<dbReference type="OrthoDB" id="3450280at2"/>
<dbReference type="RefSeq" id="WP_138633074.1">
    <property type="nucleotide sequence ID" value="NZ_VCKZ01000006.1"/>
</dbReference>
<accession>A0A5S4HA41</accession>
<feature type="compositionally biased region" description="Basic and acidic residues" evidence="1">
    <location>
        <begin position="134"/>
        <end position="157"/>
    </location>
</feature>
<dbReference type="AlphaFoldDB" id="A0A5S4HA41"/>
<evidence type="ECO:0000256" key="1">
    <source>
        <dbReference type="SAM" id="MobiDB-lite"/>
    </source>
</evidence>
<protein>
    <recommendedName>
        <fullName evidence="4">PE-PGRS family protein</fullName>
    </recommendedName>
</protein>
<evidence type="ECO:0008006" key="4">
    <source>
        <dbReference type="Google" id="ProtNLM"/>
    </source>
</evidence>
<comment type="caution">
    <text evidence="2">The sequence shown here is derived from an EMBL/GenBank/DDBJ whole genome shotgun (WGS) entry which is preliminary data.</text>
</comment>
<dbReference type="Proteomes" id="UP000305238">
    <property type="component" value="Unassembled WGS sequence"/>
</dbReference>
<organism evidence="2 3">
    <name type="scientific">Actinomadura geliboluensis</name>
    <dbReference type="NCBI Taxonomy" id="882440"/>
    <lineage>
        <taxon>Bacteria</taxon>
        <taxon>Bacillati</taxon>
        <taxon>Actinomycetota</taxon>
        <taxon>Actinomycetes</taxon>
        <taxon>Streptosporangiales</taxon>
        <taxon>Thermomonosporaceae</taxon>
        <taxon>Actinomadura</taxon>
    </lineage>
</organism>
<evidence type="ECO:0000313" key="3">
    <source>
        <dbReference type="Proteomes" id="UP000305238"/>
    </source>
</evidence>
<dbReference type="InterPro" id="IPR045998">
    <property type="entry name" value="DUF5954"/>
</dbReference>
<dbReference type="Pfam" id="PF19379">
    <property type="entry name" value="DUF5954"/>
    <property type="match status" value="2"/>
</dbReference>
<feature type="region of interest" description="Disordered" evidence="1">
    <location>
        <begin position="125"/>
        <end position="172"/>
    </location>
</feature>
<dbReference type="EMBL" id="VCKZ01000006">
    <property type="protein sequence ID" value="TMR42103.1"/>
    <property type="molecule type" value="Genomic_DNA"/>
</dbReference>
<reference evidence="2 3" key="1">
    <citation type="submission" date="2019-05" db="EMBL/GenBank/DDBJ databases">
        <title>Draft genome sequence of Actinomadura geliboluensis A8036.</title>
        <authorList>
            <person name="Saricaoglu S."/>
            <person name="Isik K."/>
        </authorList>
    </citation>
    <scope>NUCLEOTIDE SEQUENCE [LARGE SCALE GENOMIC DNA]</scope>
    <source>
        <strain evidence="2 3">A8036</strain>
    </source>
</reference>